<organism evidence="1 2">
    <name type="scientific">Caerostris extrusa</name>
    <name type="common">Bark spider</name>
    <name type="synonym">Caerostris bankana</name>
    <dbReference type="NCBI Taxonomy" id="172846"/>
    <lineage>
        <taxon>Eukaryota</taxon>
        <taxon>Metazoa</taxon>
        <taxon>Ecdysozoa</taxon>
        <taxon>Arthropoda</taxon>
        <taxon>Chelicerata</taxon>
        <taxon>Arachnida</taxon>
        <taxon>Araneae</taxon>
        <taxon>Araneomorphae</taxon>
        <taxon>Entelegynae</taxon>
        <taxon>Araneoidea</taxon>
        <taxon>Araneidae</taxon>
        <taxon>Caerostris</taxon>
    </lineage>
</organism>
<sequence>MFFSPPPSHGCFCDLSFAFSFRPPLSVTSLPRNHRRRRNFRSKTTTDRRSEFESLCKLISLEVLTLKRQFSLSSFNGGFHFFEKIFQEKLNQLKKLTKYVCSYAFQN</sequence>
<gene>
    <name evidence="1" type="ORF">CEXT_135041</name>
</gene>
<dbReference type="EMBL" id="BPLR01012435">
    <property type="protein sequence ID" value="GIY53936.1"/>
    <property type="molecule type" value="Genomic_DNA"/>
</dbReference>
<comment type="caution">
    <text evidence="1">The sequence shown here is derived from an EMBL/GenBank/DDBJ whole genome shotgun (WGS) entry which is preliminary data.</text>
</comment>
<proteinExistence type="predicted"/>
<dbReference type="Proteomes" id="UP001054945">
    <property type="component" value="Unassembled WGS sequence"/>
</dbReference>
<dbReference type="AlphaFoldDB" id="A0AAV4U842"/>
<evidence type="ECO:0000313" key="1">
    <source>
        <dbReference type="EMBL" id="GIY53936.1"/>
    </source>
</evidence>
<keyword evidence="2" id="KW-1185">Reference proteome</keyword>
<protein>
    <submittedName>
        <fullName evidence="1">Uncharacterized protein</fullName>
    </submittedName>
</protein>
<evidence type="ECO:0000313" key="2">
    <source>
        <dbReference type="Proteomes" id="UP001054945"/>
    </source>
</evidence>
<reference evidence="1 2" key="1">
    <citation type="submission" date="2021-06" db="EMBL/GenBank/DDBJ databases">
        <title>Caerostris extrusa draft genome.</title>
        <authorList>
            <person name="Kono N."/>
            <person name="Arakawa K."/>
        </authorList>
    </citation>
    <scope>NUCLEOTIDE SEQUENCE [LARGE SCALE GENOMIC DNA]</scope>
</reference>
<accession>A0AAV4U842</accession>
<name>A0AAV4U842_CAEEX</name>